<evidence type="ECO:0000259" key="1">
    <source>
        <dbReference type="Pfam" id="PF00535"/>
    </source>
</evidence>
<gene>
    <name evidence="2" type="ORF">SADO_11009</name>
</gene>
<organism evidence="2 3">
    <name type="scientific">Salinisphaera dokdonensis CL-ES53</name>
    <dbReference type="NCBI Taxonomy" id="1304272"/>
    <lineage>
        <taxon>Bacteria</taxon>
        <taxon>Pseudomonadati</taxon>
        <taxon>Pseudomonadota</taxon>
        <taxon>Gammaproteobacteria</taxon>
        <taxon>Salinisphaerales</taxon>
        <taxon>Salinisphaeraceae</taxon>
        <taxon>Salinisphaera</taxon>
    </lineage>
</organism>
<dbReference type="EMBL" id="APND01000003">
    <property type="protein sequence ID" value="MES1929782.1"/>
    <property type="molecule type" value="Genomic_DNA"/>
</dbReference>
<dbReference type="InterPro" id="IPR029044">
    <property type="entry name" value="Nucleotide-diphossugar_trans"/>
</dbReference>
<keyword evidence="3" id="KW-1185">Reference proteome</keyword>
<dbReference type="Gene3D" id="3.90.550.10">
    <property type="entry name" value="Spore Coat Polysaccharide Biosynthesis Protein SpsA, Chain A"/>
    <property type="match status" value="1"/>
</dbReference>
<feature type="domain" description="Glycosyltransferase 2-like" evidence="1">
    <location>
        <begin position="16"/>
        <end position="158"/>
    </location>
</feature>
<dbReference type="SUPFAM" id="SSF53448">
    <property type="entry name" value="Nucleotide-diphospho-sugar transferases"/>
    <property type="match status" value="1"/>
</dbReference>
<dbReference type="Proteomes" id="UP001460888">
    <property type="component" value="Unassembled WGS sequence"/>
</dbReference>
<proteinExistence type="predicted"/>
<evidence type="ECO:0000313" key="3">
    <source>
        <dbReference type="Proteomes" id="UP001460888"/>
    </source>
</evidence>
<dbReference type="PANTHER" id="PTHR43179:SF7">
    <property type="entry name" value="RHAMNOSYLTRANSFERASE WBBL"/>
    <property type="match status" value="1"/>
</dbReference>
<name>A0ABV2B1K5_9GAMM</name>
<evidence type="ECO:0000313" key="2">
    <source>
        <dbReference type="EMBL" id="MES1929782.1"/>
    </source>
</evidence>
<dbReference type="InterPro" id="IPR001173">
    <property type="entry name" value="Glyco_trans_2-like"/>
</dbReference>
<protein>
    <submittedName>
        <fullName evidence="2">Glycosyltransferase</fullName>
    </submittedName>
</protein>
<comment type="caution">
    <text evidence="2">The sequence shown here is derived from an EMBL/GenBank/DDBJ whole genome shotgun (WGS) entry which is preliminary data.</text>
</comment>
<sequence length="292" mass="32813">MQLSETLEYYRKLNTENIHWELLVTDNGSTDDTLNVLKSAASDLPLSVFECPEPGKAAAVNLALEHASGALIVFTDDDILPDENWLLEYATGLRRWPNEAIFGGQIEPRFEPGTSAWIASPDFPLARVAYSHYKPADSEQKVSTAPFGGNFAVKRTVLMDARFDAEIGPRPGSYRMGVETELLTRLAKNGWDFVYLDRAFVQHVIRPEQTTEHWLLKRAYNAGLSRGRNQRSSGKGPPISAASLAYESIRLGLKYQVQRMFADEQSRLRTGVRWQQARGELQARKDMSHPGE</sequence>
<dbReference type="Pfam" id="PF00535">
    <property type="entry name" value="Glycos_transf_2"/>
    <property type="match status" value="1"/>
</dbReference>
<dbReference type="PANTHER" id="PTHR43179">
    <property type="entry name" value="RHAMNOSYLTRANSFERASE WBBL"/>
    <property type="match status" value="1"/>
</dbReference>
<accession>A0ABV2B1K5</accession>
<reference evidence="2 3" key="1">
    <citation type="submission" date="2013-03" db="EMBL/GenBank/DDBJ databases">
        <title>Salinisphaera dokdonensis CL-ES53 Genome Sequencing.</title>
        <authorList>
            <person name="Li C."/>
            <person name="Lai Q."/>
            <person name="Shao Z."/>
        </authorList>
    </citation>
    <scope>NUCLEOTIDE SEQUENCE [LARGE SCALE GENOMIC DNA]</scope>
    <source>
        <strain evidence="2 3">CL-ES53</strain>
    </source>
</reference>